<accession>A0A1A9EWF3</accession>
<keyword evidence="2" id="KW-1185">Reference proteome</keyword>
<dbReference type="RefSeq" id="WP_067380580.1">
    <property type="nucleotide sequence ID" value="NZ_CP015839.1"/>
</dbReference>
<proteinExistence type="predicted"/>
<name>A0A1A9EWF3_9GAMM</name>
<dbReference type="Proteomes" id="UP000078070">
    <property type="component" value="Chromosome"/>
</dbReference>
<organism evidence="1 2">
    <name type="scientific">Marinobacterium aestuarii</name>
    <dbReference type="NCBI Taxonomy" id="1821621"/>
    <lineage>
        <taxon>Bacteria</taxon>
        <taxon>Pseudomonadati</taxon>
        <taxon>Pseudomonadota</taxon>
        <taxon>Gammaproteobacteria</taxon>
        <taxon>Oceanospirillales</taxon>
        <taxon>Oceanospirillaceae</taxon>
        <taxon>Marinobacterium</taxon>
    </lineage>
</organism>
<gene>
    <name evidence="1" type="ORF">A8C75_08210</name>
</gene>
<reference evidence="1 2" key="2">
    <citation type="journal article" date="2018" name="Int. J. Syst. Evol. Microbiol.">
        <title>Marinobacterium aestuarii sp. nov., a benzene-degrading marine bacterium isolated from estuary sediment.</title>
        <authorList>
            <person name="Bae S.S."/>
            <person name="Jung J."/>
            <person name="Chung D."/>
            <person name="Baek K."/>
        </authorList>
    </citation>
    <scope>NUCLEOTIDE SEQUENCE [LARGE SCALE GENOMIC DNA]</scope>
    <source>
        <strain evidence="1 2">ST58-10</strain>
    </source>
</reference>
<protein>
    <submittedName>
        <fullName evidence="1">Uncharacterized protein</fullName>
    </submittedName>
</protein>
<dbReference type="KEGG" id="mars:A8C75_08210"/>
<sequence>MQVQYYPFDFSTSQNKNRRESEQEYFMRMAREFEAARALKSREETKQKIKAAFVAALNLFKFKRTQNLESLLGR</sequence>
<evidence type="ECO:0000313" key="2">
    <source>
        <dbReference type="Proteomes" id="UP000078070"/>
    </source>
</evidence>
<dbReference type="AlphaFoldDB" id="A0A1A9EWF3"/>
<evidence type="ECO:0000313" key="1">
    <source>
        <dbReference type="EMBL" id="ANG62474.1"/>
    </source>
</evidence>
<dbReference type="OrthoDB" id="6089695at2"/>
<dbReference type="EMBL" id="CP015839">
    <property type="protein sequence ID" value="ANG62474.1"/>
    <property type="molecule type" value="Genomic_DNA"/>
</dbReference>
<reference evidence="2" key="1">
    <citation type="submission" date="2016-05" db="EMBL/GenBank/DDBJ databases">
        <authorList>
            <person name="Baek K."/>
            <person name="Yang S.-J."/>
        </authorList>
    </citation>
    <scope>NUCLEOTIDE SEQUENCE [LARGE SCALE GENOMIC DNA]</scope>
    <source>
        <strain evidence="2">ST58-10</strain>
    </source>
</reference>